<evidence type="ECO:0000256" key="2">
    <source>
        <dbReference type="ARBA" id="ARBA00010992"/>
    </source>
</evidence>
<dbReference type="PANTHER" id="PTHR48022:SF14">
    <property type="entry name" value="MAJOR FACILITATOR SUPERFAMILY (MFS) PROFILE DOMAIN-CONTAINING PROTEIN-RELATED"/>
    <property type="match status" value="1"/>
</dbReference>
<keyword evidence="4 7" id="KW-0812">Transmembrane</keyword>
<dbReference type="InterPro" id="IPR020846">
    <property type="entry name" value="MFS_dom"/>
</dbReference>
<evidence type="ECO:0000256" key="3">
    <source>
        <dbReference type="ARBA" id="ARBA00022448"/>
    </source>
</evidence>
<evidence type="ECO:0000256" key="6">
    <source>
        <dbReference type="ARBA" id="ARBA00023136"/>
    </source>
</evidence>
<dbReference type="NCBIfam" id="TIGR00879">
    <property type="entry name" value="SP"/>
    <property type="match status" value="1"/>
</dbReference>
<feature type="transmembrane region" description="Helical" evidence="7">
    <location>
        <begin position="335"/>
        <end position="360"/>
    </location>
</feature>
<comment type="similarity">
    <text evidence="2">Belongs to the major facilitator superfamily. Sugar transporter (TC 2.A.1.1) family.</text>
</comment>
<dbReference type="CDD" id="cd09630">
    <property type="entry name" value="CDH_like_cytochrome"/>
    <property type="match status" value="1"/>
</dbReference>
<dbReference type="InterPro" id="IPR050360">
    <property type="entry name" value="MFS_Sugar_Transporters"/>
</dbReference>
<dbReference type="EMBL" id="MU857708">
    <property type="protein sequence ID" value="KAK4245207.1"/>
    <property type="molecule type" value="Genomic_DNA"/>
</dbReference>
<dbReference type="InterPro" id="IPR015920">
    <property type="entry name" value="Cellobiose_DH-like_cyt"/>
</dbReference>
<dbReference type="InterPro" id="IPR036259">
    <property type="entry name" value="MFS_trans_sf"/>
</dbReference>
<keyword evidence="10" id="KW-1185">Reference proteome</keyword>
<comment type="caution">
    <text evidence="9">The sequence shown here is derived from an EMBL/GenBank/DDBJ whole genome shotgun (WGS) entry which is preliminary data.</text>
</comment>
<evidence type="ECO:0000256" key="1">
    <source>
        <dbReference type="ARBA" id="ARBA00004141"/>
    </source>
</evidence>
<evidence type="ECO:0000313" key="9">
    <source>
        <dbReference type="EMBL" id="KAK4245207.1"/>
    </source>
</evidence>
<proteinExistence type="inferred from homology"/>
<reference evidence="9" key="1">
    <citation type="journal article" date="2023" name="Mol. Phylogenet. Evol.">
        <title>Genome-scale phylogeny and comparative genomics of the fungal order Sordariales.</title>
        <authorList>
            <person name="Hensen N."/>
            <person name="Bonometti L."/>
            <person name="Westerberg I."/>
            <person name="Brannstrom I.O."/>
            <person name="Guillou S."/>
            <person name="Cros-Aarteil S."/>
            <person name="Calhoun S."/>
            <person name="Haridas S."/>
            <person name="Kuo A."/>
            <person name="Mondo S."/>
            <person name="Pangilinan J."/>
            <person name="Riley R."/>
            <person name="LaButti K."/>
            <person name="Andreopoulos B."/>
            <person name="Lipzen A."/>
            <person name="Chen C."/>
            <person name="Yan M."/>
            <person name="Daum C."/>
            <person name="Ng V."/>
            <person name="Clum A."/>
            <person name="Steindorff A."/>
            <person name="Ohm R.A."/>
            <person name="Martin F."/>
            <person name="Silar P."/>
            <person name="Natvig D.O."/>
            <person name="Lalanne C."/>
            <person name="Gautier V."/>
            <person name="Ament-Velasquez S.L."/>
            <person name="Kruys A."/>
            <person name="Hutchinson M.I."/>
            <person name="Powell A.J."/>
            <person name="Barry K."/>
            <person name="Miller A.N."/>
            <person name="Grigoriev I.V."/>
            <person name="Debuchy R."/>
            <person name="Gladieux P."/>
            <person name="Hiltunen Thoren M."/>
            <person name="Johannesson H."/>
        </authorList>
    </citation>
    <scope>NUCLEOTIDE SEQUENCE</scope>
    <source>
        <strain evidence="9">CBS 359.72</strain>
    </source>
</reference>
<feature type="transmembrane region" description="Helical" evidence="7">
    <location>
        <begin position="554"/>
        <end position="581"/>
    </location>
</feature>
<dbReference type="PANTHER" id="PTHR48022">
    <property type="entry name" value="PLASTIDIC GLUCOSE TRANSPORTER 4"/>
    <property type="match status" value="1"/>
</dbReference>
<feature type="transmembrane region" description="Helical" evidence="7">
    <location>
        <begin position="593"/>
        <end position="612"/>
    </location>
</feature>
<evidence type="ECO:0000313" key="10">
    <source>
        <dbReference type="Proteomes" id="UP001303647"/>
    </source>
</evidence>
<dbReference type="FunFam" id="1.20.1250.20:FF:000134">
    <property type="entry name" value="MFS sugar transporter protein"/>
    <property type="match status" value="1"/>
</dbReference>
<dbReference type="Gene3D" id="2.60.40.1210">
    <property type="entry name" value="Cellobiose dehydrogenase, cytochrome domain"/>
    <property type="match status" value="1"/>
</dbReference>
<keyword evidence="6 7" id="KW-0472">Membrane</keyword>
<evidence type="ECO:0000256" key="5">
    <source>
        <dbReference type="ARBA" id="ARBA00022989"/>
    </source>
</evidence>
<feature type="domain" description="Major facilitator superfamily (MFS) profile" evidence="8">
    <location>
        <begin position="204"/>
        <end position="646"/>
    </location>
</feature>
<protein>
    <recommendedName>
        <fullName evidence="8">Major facilitator superfamily (MFS) profile domain-containing protein</fullName>
    </recommendedName>
</protein>
<dbReference type="InterPro" id="IPR005828">
    <property type="entry name" value="MFS_sugar_transport-like"/>
</dbReference>
<feature type="transmembrane region" description="Helical" evidence="7">
    <location>
        <begin position="523"/>
        <end position="542"/>
    </location>
</feature>
<comment type="subcellular location">
    <subcellularLocation>
        <location evidence="1">Membrane</location>
        <topology evidence="1">Multi-pass membrane protein</topology>
    </subcellularLocation>
</comment>
<evidence type="ECO:0000256" key="7">
    <source>
        <dbReference type="SAM" id="Phobius"/>
    </source>
</evidence>
<evidence type="ECO:0000259" key="8">
    <source>
        <dbReference type="PROSITE" id="PS50850"/>
    </source>
</evidence>
<dbReference type="GO" id="GO:0016020">
    <property type="term" value="C:membrane"/>
    <property type="evidence" value="ECO:0007669"/>
    <property type="project" value="UniProtKB-SubCell"/>
</dbReference>
<dbReference type="Gene3D" id="1.20.1250.20">
    <property type="entry name" value="MFS general substrate transporter like domains"/>
    <property type="match status" value="1"/>
</dbReference>
<feature type="transmembrane region" description="Helical" evidence="7">
    <location>
        <begin position="624"/>
        <end position="642"/>
    </location>
</feature>
<feature type="transmembrane region" description="Helical" evidence="7">
    <location>
        <begin position="244"/>
        <end position="262"/>
    </location>
</feature>
<dbReference type="Proteomes" id="UP001303647">
    <property type="component" value="Unassembled WGS sequence"/>
</dbReference>
<dbReference type="InterPro" id="IPR003663">
    <property type="entry name" value="Sugar/inositol_transpt"/>
</dbReference>
<dbReference type="PRINTS" id="PR00171">
    <property type="entry name" value="SUGRTRNSPORT"/>
</dbReference>
<name>A0AAN7HH32_9PEZI</name>
<keyword evidence="3" id="KW-0813">Transport</keyword>
<organism evidence="9 10">
    <name type="scientific">Corynascus novoguineensis</name>
    <dbReference type="NCBI Taxonomy" id="1126955"/>
    <lineage>
        <taxon>Eukaryota</taxon>
        <taxon>Fungi</taxon>
        <taxon>Dikarya</taxon>
        <taxon>Ascomycota</taxon>
        <taxon>Pezizomycotina</taxon>
        <taxon>Sordariomycetes</taxon>
        <taxon>Sordariomycetidae</taxon>
        <taxon>Sordariales</taxon>
        <taxon>Chaetomiaceae</taxon>
        <taxon>Corynascus</taxon>
    </lineage>
</organism>
<reference evidence="9" key="2">
    <citation type="submission" date="2023-05" db="EMBL/GenBank/DDBJ databases">
        <authorList>
            <consortium name="Lawrence Berkeley National Laboratory"/>
            <person name="Steindorff A."/>
            <person name="Hensen N."/>
            <person name="Bonometti L."/>
            <person name="Westerberg I."/>
            <person name="Brannstrom I.O."/>
            <person name="Guillou S."/>
            <person name="Cros-Aarteil S."/>
            <person name="Calhoun S."/>
            <person name="Haridas S."/>
            <person name="Kuo A."/>
            <person name="Mondo S."/>
            <person name="Pangilinan J."/>
            <person name="Riley R."/>
            <person name="Labutti K."/>
            <person name="Andreopoulos B."/>
            <person name="Lipzen A."/>
            <person name="Chen C."/>
            <person name="Yanf M."/>
            <person name="Daum C."/>
            <person name="Ng V."/>
            <person name="Clum A."/>
            <person name="Ohm R."/>
            <person name="Martin F."/>
            <person name="Silar P."/>
            <person name="Natvig D."/>
            <person name="Lalanne C."/>
            <person name="Gautier V."/>
            <person name="Ament-Velasquez S.L."/>
            <person name="Kruys A."/>
            <person name="Hutchinson M.I."/>
            <person name="Powell A.J."/>
            <person name="Barry K."/>
            <person name="Miller A.N."/>
            <person name="Grigoriev I.V."/>
            <person name="Debuchy R."/>
            <person name="Gladieux P."/>
            <person name="Thoren M.H."/>
            <person name="Johannesson H."/>
        </authorList>
    </citation>
    <scope>NUCLEOTIDE SEQUENCE</scope>
    <source>
        <strain evidence="9">CBS 359.72</strain>
    </source>
</reference>
<evidence type="ECO:0000256" key="4">
    <source>
        <dbReference type="ARBA" id="ARBA00022692"/>
    </source>
</evidence>
<dbReference type="Pfam" id="PF00083">
    <property type="entry name" value="Sugar_tr"/>
    <property type="match status" value="1"/>
</dbReference>
<sequence>MHFTQVVARAAAFLGLAHRQFEPDSSVYEDAETGLTFASYTSARGITFRVAIPDPVPEDKVFDTVLQIVAPTDVGWVGWAWGGSMTYNPLAVAWADGTDVVLSSRIAYGYFSPPENPDSMYTILETGTSVNETHFQVTAKCTGCSRWGDEDTGYTEIDPAYQTTFAFAYSDSPVETPSDPASGFGIHDSLGHPIYDLTVAQNANFDEVKLTRTACRYNVGVLASVLVHPGFRETLHEPEAPRRGLITAVYYLGCWVSYVLFAHPVADKFGRRRAALSGMSVIILGQGLQTGASGPQALAMILAGRVVAGMGTAMISTSVPLYQSEISPPKQRGRYVVMNHVGFVAGLATGFWVGYAMTFWDDERGSSVGWRYSLGASFVPAIIFMVALPFMRESPRWLVEHGKTEEALETLQFYREGYYNPDEVRAELSSIEHSVAAFRISGLTWVSLFSDSSLWARMWRAALLQFLAHLCGATAMKYYLPALFEALGFSHRVSLLAGGIESTLKTAFTVLDMLLIDRLGRRLTLLAGTGVMSFALLINGALPLAYPDNVNRVADYICVVFIFVYALGYSMGFGPAAWVYGAEIFPTAVRARGLSLAASCGAVAAVIVAQVWPVGIANLGPNIYFFFIAVNLLSVPVIYLLYPETKGRPLEDMETLFGVRSGASTDQLLIDREDHVQLPQGVHS</sequence>
<dbReference type="SUPFAM" id="SSF49344">
    <property type="entry name" value="CBD9-like"/>
    <property type="match status" value="1"/>
</dbReference>
<dbReference type="AlphaFoldDB" id="A0AAN7HH32"/>
<keyword evidence="5 7" id="KW-1133">Transmembrane helix</keyword>
<gene>
    <name evidence="9" type="ORF">C7999DRAFT_43232</name>
</gene>
<dbReference type="GO" id="GO:0005351">
    <property type="term" value="F:carbohydrate:proton symporter activity"/>
    <property type="evidence" value="ECO:0007669"/>
    <property type="project" value="TreeGrafter"/>
</dbReference>
<dbReference type="SUPFAM" id="SSF103473">
    <property type="entry name" value="MFS general substrate transporter"/>
    <property type="match status" value="1"/>
</dbReference>
<accession>A0AAN7HH32</accession>
<dbReference type="Pfam" id="PF16010">
    <property type="entry name" value="CDH-cyt"/>
    <property type="match status" value="1"/>
</dbReference>
<feature type="transmembrane region" description="Helical" evidence="7">
    <location>
        <begin position="372"/>
        <end position="391"/>
    </location>
</feature>
<dbReference type="PROSITE" id="PS50850">
    <property type="entry name" value="MFS"/>
    <property type="match status" value="1"/>
</dbReference>